<dbReference type="EMBL" id="WHOA01000252">
    <property type="protein sequence ID" value="NOU77006.1"/>
    <property type="molecule type" value="Genomic_DNA"/>
</dbReference>
<evidence type="ECO:0000313" key="2">
    <source>
        <dbReference type="Proteomes" id="UP000616779"/>
    </source>
</evidence>
<protein>
    <submittedName>
        <fullName evidence="1">Transcription initiation factor TFIIIB</fullName>
    </submittedName>
</protein>
<proteinExistence type="predicted"/>
<gene>
    <name evidence="1" type="ORF">GC098_37560</name>
</gene>
<evidence type="ECO:0000313" key="1">
    <source>
        <dbReference type="EMBL" id="NOU77006.1"/>
    </source>
</evidence>
<name>A0ABX1Y886_9BACL</name>
<comment type="caution">
    <text evidence="1">The sequence shown here is derived from an EMBL/GenBank/DDBJ whole genome shotgun (WGS) entry which is preliminary data.</text>
</comment>
<dbReference type="Proteomes" id="UP000616779">
    <property type="component" value="Unassembled WGS sequence"/>
</dbReference>
<organism evidence="1 2">
    <name type="scientific">Paenibacillus phytorum</name>
    <dbReference type="NCBI Taxonomy" id="2654977"/>
    <lineage>
        <taxon>Bacteria</taxon>
        <taxon>Bacillati</taxon>
        <taxon>Bacillota</taxon>
        <taxon>Bacilli</taxon>
        <taxon>Bacillales</taxon>
        <taxon>Paenibacillaceae</taxon>
        <taxon>Paenibacillus</taxon>
    </lineage>
</organism>
<sequence length="60" mass="6576">MRPCINCGGTNFGEGETRGEGKVHPQNKLFSLGVPLLLTICLDCGEVISMRVKNPKIFKK</sequence>
<reference evidence="1 2" key="1">
    <citation type="submission" date="2019-10" db="EMBL/GenBank/DDBJ databases">
        <title>Description of Paenibacillus terrestris sp. nov.</title>
        <authorList>
            <person name="Carlier A."/>
            <person name="Qi S."/>
        </authorList>
    </citation>
    <scope>NUCLEOTIDE SEQUENCE [LARGE SCALE GENOMIC DNA]</scope>
    <source>
        <strain evidence="1 2">LMG 31458</strain>
    </source>
</reference>
<accession>A0ABX1Y886</accession>
<keyword evidence="2" id="KW-1185">Reference proteome</keyword>